<gene>
    <name evidence="2" type="ORF">ACA1_250050</name>
</gene>
<dbReference type="InterPro" id="IPR025697">
    <property type="entry name" value="CLU_dom"/>
</dbReference>
<dbReference type="InterPro" id="IPR027523">
    <property type="entry name" value="CLU_prot"/>
</dbReference>
<reference evidence="2 3" key="1">
    <citation type="journal article" date="2013" name="Genome Biol.">
        <title>Genome of Acanthamoeba castellanii highlights extensive lateral gene transfer and early evolution of tyrosine kinase signaling.</title>
        <authorList>
            <person name="Clarke M."/>
            <person name="Lohan A.J."/>
            <person name="Liu B."/>
            <person name="Lagkouvardos I."/>
            <person name="Roy S."/>
            <person name="Zafar N."/>
            <person name="Bertelli C."/>
            <person name="Schilde C."/>
            <person name="Kianianmomeni A."/>
            <person name="Burglin T.R."/>
            <person name="Frech C."/>
            <person name="Turcotte B."/>
            <person name="Kopec K.O."/>
            <person name="Synnott J.M."/>
            <person name="Choo C."/>
            <person name="Paponov I."/>
            <person name="Finkler A."/>
            <person name="Soon Heng Tan C."/>
            <person name="Hutchins A.P."/>
            <person name="Weinmeier T."/>
            <person name="Rattei T."/>
            <person name="Chu J.S."/>
            <person name="Gimenez G."/>
            <person name="Irimia M."/>
            <person name="Rigden D.J."/>
            <person name="Fitzpatrick D.A."/>
            <person name="Lorenzo-Morales J."/>
            <person name="Bateman A."/>
            <person name="Chiu C.H."/>
            <person name="Tang P."/>
            <person name="Hegemann P."/>
            <person name="Fromm H."/>
            <person name="Raoult D."/>
            <person name="Greub G."/>
            <person name="Miranda-Saavedra D."/>
            <person name="Chen N."/>
            <person name="Nash P."/>
            <person name="Ginger M.L."/>
            <person name="Horn M."/>
            <person name="Schaap P."/>
            <person name="Caler L."/>
            <person name="Loftus B."/>
        </authorList>
    </citation>
    <scope>NUCLEOTIDE SEQUENCE [LARGE SCALE GENOMIC DNA]</scope>
    <source>
        <strain evidence="2 3">Neff</strain>
    </source>
</reference>
<dbReference type="VEuPathDB" id="AmoebaDB:ACA1_250050"/>
<evidence type="ECO:0000313" key="2">
    <source>
        <dbReference type="EMBL" id="ELR23131.1"/>
    </source>
</evidence>
<sequence length="228" mass="24923">MVMKLLDREPSAAKFNDLAKLAHDFVFAAETYGKIIISELSLPEPKKTIKPMAVGGQAGGEKYIVQGIFFKFALDLYGIYGGDEFAMKAASHDLKGLTHYYSCQIPGLHVPLMALIDYLGFRLIAITILPINSHTIQYGSNSHQRDLQSVIGVCFLVAAGRELPQLASRMCFCNEKLTISVNRSTTRKSKGAPARRAVLGAAWSSEAGVIAPPALCGAWHQNDLSHEW</sequence>
<evidence type="ECO:0000313" key="3">
    <source>
        <dbReference type="Proteomes" id="UP000011083"/>
    </source>
</evidence>
<dbReference type="GO" id="GO:0005737">
    <property type="term" value="C:cytoplasm"/>
    <property type="evidence" value="ECO:0007669"/>
    <property type="project" value="TreeGrafter"/>
</dbReference>
<proteinExistence type="predicted"/>
<feature type="domain" description="Clu" evidence="1">
    <location>
        <begin position="1"/>
        <end position="218"/>
    </location>
</feature>
<dbReference type="KEGG" id="acan:ACA1_250050"/>
<dbReference type="RefSeq" id="XP_004352659.1">
    <property type="nucleotide sequence ID" value="XM_004352607.1"/>
</dbReference>
<protein>
    <submittedName>
        <fullName evidence="2">Leucine-rich repeat-containing protein</fullName>
    </submittedName>
</protein>
<dbReference type="OrthoDB" id="19471at2759"/>
<dbReference type="PANTHER" id="PTHR12601">
    <property type="entry name" value="EUKARYOTIC TRANSLATION INITIATION FACTOR 3 SUBUNIT EIF-3"/>
    <property type="match status" value="1"/>
</dbReference>
<dbReference type="AlphaFoldDB" id="L8HFE9"/>
<dbReference type="Proteomes" id="UP000011083">
    <property type="component" value="Unassembled WGS sequence"/>
</dbReference>
<name>L8HFE9_ACACF</name>
<evidence type="ECO:0000259" key="1">
    <source>
        <dbReference type="PROSITE" id="PS51823"/>
    </source>
</evidence>
<dbReference type="EMBL" id="KB007861">
    <property type="protein sequence ID" value="ELR23131.1"/>
    <property type="molecule type" value="Genomic_DNA"/>
</dbReference>
<dbReference type="Pfam" id="PF13236">
    <property type="entry name" value="CLU"/>
    <property type="match status" value="1"/>
</dbReference>
<keyword evidence="3" id="KW-1185">Reference proteome</keyword>
<dbReference type="PROSITE" id="PS51823">
    <property type="entry name" value="CLU"/>
    <property type="match status" value="1"/>
</dbReference>
<dbReference type="PANTHER" id="PTHR12601:SF6">
    <property type="entry name" value="CLUSTERED MITOCHONDRIA PROTEIN HOMOLOG"/>
    <property type="match status" value="1"/>
</dbReference>
<accession>L8HFE9</accession>
<dbReference type="GeneID" id="14924104"/>
<dbReference type="GO" id="GO:0003729">
    <property type="term" value="F:mRNA binding"/>
    <property type="evidence" value="ECO:0007669"/>
    <property type="project" value="TreeGrafter"/>
</dbReference>
<organism evidence="2 3">
    <name type="scientific">Acanthamoeba castellanii (strain ATCC 30010 / Neff)</name>
    <dbReference type="NCBI Taxonomy" id="1257118"/>
    <lineage>
        <taxon>Eukaryota</taxon>
        <taxon>Amoebozoa</taxon>
        <taxon>Discosea</taxon>
        <taxon>Longamoebia</taxon>
        <taxon>Centramoebida</taxon>
        <taxon>Acanthamoebidae</taxon>
        <taxon>Acanthamoeba</taxon>
    </lineage>
</organism>
<dbReference type="GO" id="GO:0048312">
    <property type="term" value="P:intracellular distribution of mitochondria"/>
    <property type="evidence" value="ECO:0007669"/>
    <property type="project" value="TreeGrafter"/>
</dbReference>